<proteinExistence type="predicted"/>
<dbReference type="EMBL" id="QYBA01000053">
    <property type="protein sequence ID" value="TKY92239.1"/>
    <property type="molecule type" value="Genomic_DNA"/>
</dbReference>
<sequence length="171" mass="19359">GCITDTEQKVQTYNIIWVNTQPSDYEYIETQLSCQITPYQGTEYDNVTISTNEKDDVMHLHISATSPTCRYPDLYEFAYRDQKLTRTGYLLEAIPEKTRQNAIGIAMENPDIASSLSGDVGNPTVRRILPETSEKFYKAKTCLSVTWEKILTSALIDVDTLSVVKMWNGEG</sequence>
<feature type="non-terminal residue" evidence="1">
    <location>
        <position position="1"/>
    </location>
</feature>
<reference evidence="1" key="1">
    <citation type="submission" date="2018-09" db="EMBL/GenBank/DDBJ databases">
        <title>A genomic encyclopedia of anaerobic methanotrophic archaea.</title>
        <authorList>
            <person name="Skennerton C.T."/>
            <person name="Chadwick G.L."/>
            <person name="Laso-Perez R."/>
            <person name="Leu A.O."/>
            <person name="Speth D.R."/>
            <person name="Yu H."/>
            <person name="Morgan-Lang C."/>
            <person name="Hatzenpichler R."/>
            <person name="Goudeau D."/>
            <person name="Malmstrom R."/>
            <person name="Woyke T."/>
            <person name="Hallam S."/>
            <person name="Tyson G.W."/>
            <person name="Wegener G."/>
            <person name="Boetius A."/>
            <person name="Orphan V.J."/>
        </authorList>
    </citation>
    <scope>NUCLEOTIDE SEQUENCE</scope>
    <source>
        <strain evidence="1">CONS3730D10UFb2</strain>
    </source>
</reference>
<dbReference type="Proteomes" id="UP000315423">
    <property type="component" value="Unassembled WGS sequence"/>
</dbReference>
<name>A0AC61SBZ3_9EURY</name>
<gene>
    <name evidence="1" type="ORF">C5S46_01690</name>
</gene>
<protein>
    <submittedName>
        <fullName evidence="1">Uncharacterized protein</fullName>
    </submittedName>
</protein>
<organism evidence="1 2">
    <name type="scientific">Candidatus Methanomarinus sp</name>
    <dbReference type="NCBI Taxonomy" id="3386244"/>
    <lineage>
        <taxon>Archaea</taxon>
        <taxon>Methanobacteriati</taxon>
        <taxon>Methanobacteriota</taxon>
        <taxon>Stenosarchaea group</taxon>
        <taxon>Methanomicrobia</taxon>
        <taxon>Methanosarcinales</taxon>
        <taxon>ANME-2 cluster</taxon>
        <taxon>Candidatus Methanocomedenaceae</taxon>
        <taxon>Candidatus Methanomarinus</taxon>
    </lineage>
</organism>
<accession>A0AC61SBZ3</accession>
<evidence type="ECO:0000313" key="2">
    <source>
        <dbReference type="Proteomes" id="UP000315423"/>
    </source>
</evidence>
<evidence type="ECO:0000313" key="1">
    <source>
        <dbReference type="EMBL" id="TKY92239.1"/>
    </source>
</evidence>
<comment type="caution">
    <text evidence="1">The sequence shown here is derived from an EMBL/GenBank/DDBJ whole genome shotgun (WGS) entry which is preliminary data.</text>
</comment>